<gene>
    <name evidence="3" type="ORF">EV666_11054</name>
</gene>
<proteinExistence type="predicted"/>
<evidence type="ECO:0000256" key="1">
    <source>
        <dbReference type="SAM" id="MobiDB-lite"/>
    </source>
</evidence>
<keyword evidence="2" id="KW-0812">Transmembrane</keyword>
<feature type="transmembrane region" description="Helical" evidence="2">
    <location>
        <begin position="35"/>
        <end position="55"/>
    </location>
</feature>
<keyword evidence="2" id="KW-0472">Membrane</keyword>
<keyword evidence="2" id="KW-1133">Transmembrane helix</keyword>
<dbReference type="EMBL" id="SLWL01000010">
    <property type="protein sequence ID" value="TCO12016.1"/>
    <property type="molecule type" value="Genomic_DNA"/>
</dbReference>
<evidence type="ECO:0000313" key="3">
    <source>
        <dbReference type="EMBL" id="TCO12016.1"/>
    </source>
</evidence>
<keyword evidence="4" id="KW-1185">Reference proteome</keyword>
<dbReference type="Proteomes" id="UP000294881">
    <property type="component" value="Unassembled WGS sequence"/>
</dbReference>
<accession>A0A4R2GTE8</accession>
<organism evidence="3 4">
    <name type="scientific">Camelimonas lactis</name>
    <dbReference type="NCBI Taxonomy" id="659006"/>
    <lineage>
        <taxon>Bacteria</taxon>
        <taxon>Pseudomonadati</taxon>
        <taxon>Pseudomonadota</taxon>
        <taxon>Alphaproteobacteria</taxon>
        <taxon>Hyphomicrobiales</taxon>
        <taxon>Chelatococcaceae</taxon>
        <taxon>Camelimonas</taxon>
    </lineage>
</organism>
<feature type="region of interest" description="Disordered" evidence="1">
    <location>
        <begin position="1"/>
        <end position="23"/>
    </location>
</feature>
<evidence type="ECO:0000313" key="4">
    <source>
        <dbReference type="Proteomes" id="UP000294881"/>
    </source>
</evidence>
<reference evidence="3 4" key="1">
    <citation type="submission" date="2019-03" db="EMBL/GenBank/DDBJ databases">
        <title>Genomic Encyclopedia of Type Strains, Phase IV (KMG-IV): sequencing the most valuable type-strain genomes for metagenomic binning, comparative biology and taxonomic classification.</title>
        <authorList>
            <person name="Goeker M."/>
        </authorList>
    </citation>
    <scope>NUCLEOTIDE SEQUENCE [LARGE SCALE GENOMIC DNA]</scope>
    <source>
        <strain evidence="3 4">DSM 22958</strain>
    </source>
</reference>
<sequence length="60" mass="6127">MANQVGQRVSGARATTAGLPPFQTQDVSHEGSVRAAVAALVLVVVSALAIFPFILPSIPV</sequence>
<name>A0A4R2GTE8_9HYPH</name>
<evidence type="ECO:0000256" key="2">
    <source>
        <dbReference type="SAM" id="Phobius"/>
    </source>
</evidence>
<comment type="caution">
    <text evidence="3">The sequence shown here is derived from an EMBL/GenBank/DDBJ whole genome shotgun (WGS) entry which is preliminary data.</text>
</comment>
<dbReference type="AlphaFoldDB" id="A0A4R2GTE8"/>
<protein>
    <submittedName>
        <fullName evidence="3">Uncharacterized protein</fullName>
    </submittedName>
</protein>